<evidence type="ECO:0000313" key="2">
    <source>
        <dbReference type="EMBL" id="RHA20857.1"/>
    </source>
</evidence>
<dbReference type="InterPro" id="IPR045504">
    <property type="entry name" value="DUF6487"/>
</dbReference>
<protein>
    <recommendedName>
        <fullName evidence="1">DUF6487 domain-containing protein</fullName>
    </recommendedName>
</protein>
<reference evidence="5 6" key="1">
    <citation type="submission" date="2018-08" db="EMBL/GenBank/DDBJ databases">
        <title>A genome reference for cultivated species of the human gut microbiota.</title>
        <authorList>
            <person name="Zou Y."/>
            <person name="Xue W."/>
            <person name="Luo G."/>
        </authorList>
    </citation>
    <scope>NUCLEOTIDE SEQUENCE [LARGE SCALE GENOMIC DNA]</scope>
    <source>
        <strain evidence="4 7">AM23-22</strain>
        <strain evidence="3 6">AM42-30</strain>
        <strain evidence="2 5">AM44-11BH</strain>
    </source>
</reference>
<evidence type="ECO:0000313" key="7">
    <source>
        <dbReference type="Proteomes" id="UP000286186"/>
    </source>
</evidence>
<dbReference type="RefSeq" id="WP_005359109.1">
    <property type="nucleotide sequence ID" value="NZ_CATWJF010000009.1"/>
</dbReference>
<evidence type="ECO:0000313" key="4">
    <source>
        <dbReference type="EMBL" id="RHF88062.1"/>
    </source>
</evidence>
<accession>A0A413RDF1</accession>
<gene>
    <name evidence="4" type="ORF">DW652_09610</name>
    <name evidence="3" type="ORF">DW918_01895</name>
    <name evidence="2" type="ORF">DW944_01425</name>
</gene>
<name>A0A413RDF1_9FIRM</name>
<organism evidence="2 5">
    <name type="scientific">Eubacterium ventriosum</name>
    <dbReference type="NCBI Taxonomy" id="39496"/>
    <lineage>
        <taxon>Bacteria</taxon>
        <taxon>Bacillati</taxon>
        <taxon>Bacillota</taxon>
        <taxon>Clostridia</taxon>
        <taxon>Eubacteriales</taxon>
        <taxon>Eubacteriaceae</taxon>
        <taxon>Eubacterium</taxon>
    </lineage>
</organism>
<dbReference type="Proteomes" id="UP000285740">
    <property type="component" value="Unassembled WGS sequence"/>
</dbReference>
<evidence type="ECO:0000313" key="3">
    <source>
        <dbReference type="EMBL" id="RHA81709.1"/>
    </source>
</evidence>
<evidence type="ECO:0000259" key="1">
    <source>
        <dbReference type="Pfam" id="PF20097"/>
    </source>
</evidence>
<dbReference type="EMBL" id="QSFD01000001">
    <property type="protein sequence ID" value="RHA20857.1"/>
    <property type="molecule type" value="Genomic_DNA"/>
</dbReference>
<comment type="caution">
    <text evidence="2">The sequence shown here is derived from an EMBL/GenBank/DDBJ whole genome shotgun (WGS) entry which is preliminary data.</text>
</comment>
<keyword evidence="5" id="KW-1185">Reference proteome</keyword>
<dbReference type="EMBL" id="QSFV01000003">
    <property type="protein sequence ID" value="RHA81709.1"/>
    <property type="molecule type" value="Genomic_DNA"/>
</dbReference>
<sequence length="68" mass="7933">MMEMKCPYCNSEMEKGEINQDRYALKWKSEKKGAKSVKLTSMLTQTYVDAYLCRNCNKIIIDVDSVEE</sequence>
<feature type="domain" description="DUF6487" evidence="1">
    <location>
        <begin position="6"/>
        <end position="64"/>
    </location>
</feature>
<evidence type="ECO:0000313" key="5">
    <source>
        <dbReference type="Proteomes" id="UP000284779"/>
    </source>
</evidence>
<evidence type="ECO:0000313" key="6">
    <source>
        <dbReference type="Proteomes" id="UP000285740"/>
    </source>
</evidence>
<dbReference type="AlphaFoldDB" id="A0A413RDF1"/>
<dbReference type="Proteomes" id="UP000284779">
    <property type="component" value="Unassembled WGS sequence"/>
</dbReference>
<proteinExistence type="predicted"/>
<dbReference type="Proteomes" id="UP000286186">
    <property type="component" value="Unassembled WGS sequence"/>
</dbReference>
<dbReference type="Pfam" id="PF20097">
    <property type="entry name" value="DUF6487"/>
    <property type="match status" value="1"/>
</dbReference>
<dbReference type="EMBL" id="QRHR01000009">
    <property type="protein sequence ID" value="RHF88062.1"/>
    <property type="molecule type" value="Genomic_DNA"/>
</dbReference>